<feature type="compositionally biased region" description="Basic and acidic residues" evidence="1">
    <location>
        <begin position="273"/>
        <end position="342"/>
    </location>
</feature>
<keyword evidence="5" id="KW-1185">Reference proteome</keyword>
<feature type="compositionally biased region" description="Basic and acidic residues" evidence="1">
    <location>
        <begin position="787"/>
        <end position="799"/>
    </location>
</feature>
<feature type="compositionally biased region" description="Polar residues" evidence="1">
    <location>
        <begin position="574"/>
        <end position="589"/>
    </location>
</feature>
<feature type="compositionally biased region" description="Low complexity" evidence="1">
    <location>
        <begin position="229"/>
        <end position="243"/>
    </location>
</feature>
<feature type="compositionally biased region" description="Low complexity" evidence="1">
    <location>
        <begin position="675"/>
        <end position="693"/>
    </location>
</feature>
<dbReference type="EMBL" id="JAPFFF010000011">
    <property type="protein sequence ID" value="KAK8878171.1"/>
    <property type="molecule type" value="Genomic_DNA"/>
</dbReference>
<feature type="compositionally biased region" description="Basic and acidic residues" evidence="1">
    <location>
        <begin position="418"/>
        <end position="510"/>
    </location>
</feature>
<keyword evidence="3" id="KW-0732">Signal</keyword>
<comment type="caution">
    <text evidence="4">The sequence shown here is derived from an EMBL/GenBank/DDBJ whole genome shotgun (WGS) entry which is preliminary data.</text>
</comment>
<feature type="compositionally biased region" description="Basic and acidic residues" evidence="1">
    <location>
        <begin position="694"/>
        <end position="720"/>
    </location>
</feature>
<feature type="compositionally biased region" description="Low complexity" evidence="1">
    <location>
        <begin position="590"/>
        <end position="653"/>
    </location>
</feature>
<feature type="region of interest" description="Disordered" evidence="1">
    <location>
        <begin position="771"/>
        <end position="815"/>
    </location>
</feature>
<accession>A0ABR2JL40</accession>
<feature type="region of interest" description="Disordered" evidence="1">
    <location>
        <begin position="573"/>
        <end position="732"/>
    </location>
</feature>
<feature type="compositionally biased region" description="Basic and acidic residues" evidence="1">
    <location>
        <begin position="354"/>
        <end position="406"/>
    </location>
</feature>
<name>A0ABR2JL40_9EUKA</name>
<feature type="compositionally biased region" description="Basic and acidic residues" evidence="1">
    <location>
        <begin position="251"/>
        <end position="261"/>
    </location>
</feature>
<feature type="signal peptide" evidence="3">
    <location>
        <begin position="1"/>
        <end position="19"/>
    </location>
</feature>
<feature type="chain" id="PRO_5047403916" evidence="3">
    <location>
        <begin position="20"/>
        <end position="834"/>
    </location>
</feature>
<reference evidence="4 5" key="1">
    <citation type="submission" date="2024-04" db="EMBL/GenBank/DDBJ databases">
        <title>Tritrichomonas musculus Genome.</title>
        <authorList>
            <person name="Alves-Ferreira E."/>
            <person name="Grigg M."/>
            <person name="Lorenzi H."/>
            <person name="Galac M."/>
        </authorList>
    </citation>
    <scope>NUCLEOTIDE SEQUENCE [LARGE SCALE GENOMIC DNA]</scope>
    <source>
        <strain evidence="4 5">EAF2021</strain>
    </source>
</reference>
<feature type="compositionally biased region" description="Polar residues" evidence="1">
    <location>
        <begin position="654"/>
        <end position="674"/>
    </location>
</feature>
<dbReference type="Proteomes" id="UP001470230">
    <property type="component" value="Unassembled WGS sequence"/>
</dbReference>
<sequence>MLFFFTFLFEIYCKNVVMSQSELTSGMNSATIDQDSSLIIKCGEQDIVLFSNLNQISAEVFDNMNTSLGRLGNRDFGIFFGKNGGYIKATTSQSQSVSTQFAYLHPKTLSHDVYFSTVADDSFIIGHPPTSEHSTVHERVGRGINYWHITGKQTSVQTDLNYINSQDVIQLTTDSKTTDIKERGTQQTSYNVFAHLYYRTMVKIQQRGMRVLFRKGSTSSSASLLEVPTSNSSTISSSSNSTTERTGTYRSDSDSNNERSRRPYRSGSDSDSNNERSRSSYRSRTDSDSNNERSRSSYRSDSDSNNERSRSSYRSDSDSNNERSRSSYRSRTDPDSNNERSRSSYRSGSDSDSNNERSRSSYRSDSDSNNERSRSSYRSDSDSNNERSRSSYRSRTDPDSNNERSRSSYRSGSDSDSNNERSRSSYRSDSDSNSERSRRPYRSDSDSNNERSRSSYRSDSDSNSERSRRPYRSDSDSNNERSRSSYRSDSDSNTERSKNSDSSRSSDSDSHYGLFPETRYRFSTIQGTVLIEAGHTYGSYRFDTIHTEITKWTIPTDEGIIDKDSIIYKDSFVSGDQQGTSSNSQTTPGSQQNSTSASQTTTNNQQTIPNNQQTTPNNQQKQPDNQQKPPENQQPGNQQKPPENQQPDNQQKPADNQQKPPENQQPDNQQKPADNQQKPPENQQPDNQQNPPENHNEPVNEERQVSYPKKELEPIRKLHDNSVTPKKKKSSSTFISFDLMTITVISAFLALFCITVGLLIGACIFPTKSTNSIKQRTESENQSLLNNEERSPENEELKSRLHGQSSSGPTSINDLNSVQQAPILPGAQFQMVNT</sequence>
<keyword evidence="2" id="KW-0472">Membrane</keyword>
<feature type="transmembrane region" description="Helical" evidence="2">
    <location>
        <begin position="739"/>
        <end position="765"/>
    </location>
</feature>
<feature type="compositionally biased region" description="Polar residues" evidence="1">
    <location>
        <begin position="802"/>
        <end position="815"/>
    </location>
</feature>
<keyword evidence="2" id="KW-0812">Transmembrane</keyword>
<evidence type="ECO:0000256" key="1">
    <source>
        <dbReference type="SAM" id="MobiDB-lite"/>
    </source>
</evidence>
<proteinExistence type="predicted"/>
<evidence type="ECO:0000256" key="2">
    <source>
        <dbReference type="SAM" id="Phobius"/>
    </source>
</evidence>
<evidence type="ECO:0000256" key="3">
    <source>
        <dbReference type="SAM" id="SignalP"/>
    </source>
</evidence>
<feature type="region of interest" description="Disordered" evidence="1">
    <location>
        <begin position="216"/>
        <end position="513"/>
    </location>
</feature>
<protein>
    <submittedName>
        <fullName evidence="4">Uncharacterized protein</fullName>
    </submittedName>
</protein>
<gene>
    <name evidence="4" type="ORF">M9Y10_004936</name>
</gene>
<evidence type="ECO:0000313" key="5">
    <source>
        <dbReference type="Proteomes" id="UP001470230"/>
    </source>
</evidence>
<organism evidence="4 5">
    <name type="scientific">Tritrichomonas musculus</name>
    <dbReference type="NCBI Taxonomy" id="1915356"/>
    <lineage>
        <taxon>Eukaryota</taxon>
        <taxon>Metamonada</taxon>
        <taxon>Parabasalia</taxon>
        <taxon>Tritrichomonadida</taxon>
        <taxon>Tritrichomonadidae</taxon>
        <taxon>Tritrichomonas</taxon>
    </lineage>
</organism>
<evidence type="ECO:0000313" key="4">
    <source>
        <dbReference type="EMBL" id="KAK8878171.1"/>
    </source>
</evidence>
<keyword evidence="2" id="KW-1133">Transmembrane helix</keyword>